<dbReference type="AlphaFoldDB" id="A0A2R4WMP5"/>
<name>A0A2R4WMP5_9HYPH</name>
<keyword evidence="3" id="KW-1185">Reference proteome</keyword>
<dbReference type="SUPFAM" id="SSF51735">
    <property type="entry name" value="NAD(P)-binding Rossmann-fold domains"/>
    <property type="match status" value="1"/>
</dbReference>
<evidence type="ECO:0000313" key="2">
    <source>
        <dbReference type="EMBL" id="AWB22821.1"/>
    </source>
</evidence>
<dbReference type="EMBL" id="CP028843">
    <property type="protein sequence ID" value="AWB22821.1"/>
    <property type="molecule type" value="Genomic_DNA"/>
</dbReference>
<evidence type="ECO:0000313" key="3">
    <source>
        <dbReference type="Proteomes" id="UP000244755"/>
    </source>
</evidence>
<reference evidence="2 3" key="1">
    <citation type="submission" date="2018-04" db="EMBL/GenBank/DDBJ databases">
        <title>Methylobacterium sp. PR1016A genome.</title>
        <authorList>
            <person name="Park W."/>
        </authorList>
    </citation>
    <scope>NUCLEOTIDE SEQUENCE [LARGE SCALE GENOMIC DNA]</scope>
    <source>
        <strain evidence="2 3">PR1016A</strain>
    </source>
</reference>
<gene>
    <name evidence="2" type="ORF">DA075_19490</name>
</gene>
<accession>A0A2R4WMP5</accession>
<feature type="domain" description="NAD(P)-binding" evidence="1">
    <location>
        <begin position="7"/>
        <end position="172"/>
    </location>
</feature>
<dbReference type="OrthoDB" id="9771302at2"/>
<evidence type="ECO:0000259" key="1">
    <source>
        <dbReference type="Pfam" id="PF13460"/>
    </source>
</evidence>
<proteinExistence type="predicted"/>
<sequence>MKIVVIGGSGLIGRQLTKDLADKGHEAIAASPSTGVNALTGEGLAGVLAGAAVVVDVANAPSFEPASVLAFFERSSRNLLAAGRQAGIRHHVALSIVGTDRLDENGYFRAKVAQERLIAASGVPYTIVRATQFFEFVGAIAEAAVTGDRLVVPDADFQPIAAADVAAALADVAVGAPANGTIEVAGPDREPFRTFVARRIAASGDARPVSADRAARYFGARLERGSLVPTDQAAARLGSTRFATWLATA</sequence>
<dbReference type="RefSeq" id="WP_099954621.1">
    <property type="nucleotide sequence ID" value="NZ_CP028843.1"/>
</dbReference>
<dbReference type="InterPro" id="IPR016040">
    <property type="entry name" value="NAD(P)-bd_dom"/>
</dbReference>
<protein>
    <submittedName>
        <fullName evidence="2">NmrA family transcriptional regulator</fullName>
    </submittedName>
</protein>
<dbReference type="InterPro" id="IPR036291">
    <property type="entry name" value="NAD(P)-bd_dom_sf"/>
</dbReference>
<dbReference type="KEGG" id="mee:DA075_19490"/>
<organism evidence="2 3">
    <name type="scientific">Methylobacterium currus</name>
    <dbReference type="NCBI Taxonomy" id="2051553"/>
    <lineage>
        <taxon>Bacteria</taxon>
        <taxon>Pseudomonadati</taxon>
        <taxon>Pseudomonadota</taxon>
        <taxon>Alphaproteobacteria</taxon>
        <taxon>Hyphomicrobiales</taxon>
        <taxon>Methylobacteriaceae</taxon>
        <taxon>Methylobacterium</taxon>
    </lineage>
</organism>
<dbReference type="Pfam" id="PF13460">
    <property type="entry name" value="NAD_binding_10"/>
    <property type="match status" value="1"/>
</dbReference>
<dbReference type="Proteomes" id="UP000244755">
    <property type="component" value="Chromosome 1"/>
</dbReference>
<dbReference type="Gene3D" id="3.40.50.720">
    <property type="entry name" value="NAD(P)-binding Rossmann-like Domain"/>
    <property type="match status" value="1"/>
</dbReference>